<feature type="transmembrane region" description="Helical" evidence="1">
    <location>
        <begin position="67"/>
        <end position="90"/>
    </location>
</feature>
<accession>A0A1A9KJ33</accession>
<protein>
    <recommendedName>
        <fullName evidence="4">DUF998 domain-containing protein</fullName>
    </recommendedName>
</protein>
<feature type="transmembrane region" description="Helical" evidence="1">
    <location>
        <begin position="212"/>
        <end position="234"/>
    </location>
</feature>
<feature type="transmembrane region" description="Helical" evidence="1">
    <location>
        <begin position="151"/>
        <end position="175"/>
    </location>
</feature>
<gene>
    <name evidence="2" type="ORF">A9C11_28015</name>
</gene>
<feature type="transmembrane region" description="Helical" evidence="1">
    <location>
        <begin position="187"/>
        <end position="206"/>
    </location>
</feature>
<feature type="transmembrane region" description="Helical" evidence="1">
    <location>
        <begin position="97"/>
        <end position="115"/>
    </location>
</feature>
<feature type="transmembrane region" description="Helical" evidence="1">
    <location>
        <begin position="12"/>
        <end position="34"/>
    </location>
</feature>
<evidence type="ECO:0000313" key="3">
    <source>
        <dbReference type="Proteomes" id="UP000077748"/>
    </source>
</evidence>
<dbReference type="Proteomes" id="UP000077748">
    <property type="component" value="Chromosome"/>
</dbReference>
<evidence type="ECO:0000313" key="2">
    <source>
        <dbReference type="EMBL" id="ANI17597.1"/>
    </source>
</evidence>
<dbReference type="Pfam" id="PF20599">
    <property type="entry name" value="DUF6796"/>
    <property type="match status" value="1"/>
</dbReference>
<name>A0A1A9KJ33_9PSED</name>
<keyword evidence="1" id="KW-1133">Transmembrane helix</keyword>
<organism evidence="2 3">
    <name type="scientific">Pseudomonas citronellolis</name>
    <dbReference type="NCBI Taxonomy" id="53408"/>
    <lineage>
        <taxon>Bacteria</taxon>
        <taxon>Pseudomonadati</taxon>
        <taxon>Pseudomonadota</taxon>
        <taxon>Gammaproteobacteria</taxon>
        <taxon>Pseudomonadales</taxon>
        <taxon>Pseudomonadaceae</taxon>
        <taxon>Pseudomonas</taxon>
    </lineage>
</organism>
<keyword evidence="1" id="KW-0472">Membrane</keyword>
<keyword evidence="1" id="KW-0812">Transmembrane</keyword>
<reference evidence="2 3" key="1">
    <citation type="submission" date="2016-05" db="EMBL/GenBank/DDBJ databases">
        <title>Genome Sequence of Pseudomonas citronellolis Strain SJTE-3, an Estrogens and Persistent Organic Pollutants degradation strain.</title>
        <authorList>
            <person name="Liang R."/>
        </authorList>
    </citation>
    <scope>NUCLEOTIDE SEQUENCE [LARGE SCALE GENOMIC DNA]</scope>
    <source>
        <strain evidence="2 3">SJTE-3</strain>
    </source>
</reference>
<dbReference type="AlphaFoldDB" id="A0A1A9KJ33"/>
<dbReference type="EMBL" id="CP015878">
    <property type="protein sequence ID" value="ANI17597.1"/>
    <property type="molecule type" value="Genomic_DNA"/>
</dbReference>
<evidence type="ECO:0000256" key="1">
    <source>
        <dbReference type="SAM" id="Phobius"/>
    </source>
</evidence>
<sequence length="241" mass="25918">MSPIYGDRALRLCGYAGLLAAVFWMIGDAGLLGARANLADYPPLQDYLARISFEGLDYMLPNSEPRLAFGALVAVLAMPLYLLGAWHWFLVAHGRGWMAWTLFALLVCGNAYSPLGHAAFYHLGMVYKTLLLVPADAHPALLALGEQFHRLLMIAWVAAVGGLVAGLGVLTLAIACGRTRLPRSSALLLNPLSLGVLGHFAPAALAEPLGTWLRGAGINIGWFVAYAFSSLWFARRGAQSR</sequence>
<evidence type="ECO:0008006" key="4">
    <source>
        <dbReference type="Google" id="ProtNLM"/>
    </source>
</evidence>
<dbReference type="RefSeq" id="WP_064584502.1">
    <property type="nucleotide sequence ID" value="NZ_BDGS01000001.1"/>
</dbReference>
<dbReference type="InterPro" id="IPR046475">
    <property type="entry name" value="DUF6796"/>
</dbReference>
<proteinExistence type="predicted"/>